<evidence type="ECO:0000256" key="1">
    <source>
        <dbReference type="SAM" id="MobiDB-lite"/>
    </source>
</evidence>
<proteinExistence type="predicted"/>
<comment type="caution">
    <text evidence="2">The sequence shown here is derived from an EMBL/GenBank/DDBJ whole genome shotgun (WGS) entry which is preliminary data.</text>
</comment>
<organism evidence="2 3">
    <name type="scientific">Candidatus Nomurabacteria bacterium RIFCSPHIGHO2_01_FULL_42_16</name>
    <dbReference type="NCBI Taxonomy" id="1801743"/>
    <lineage>
        <taxon>Bacteria</taxon>
        <taxon>Candidatus Nomuraibacteriota</taxon>
    </lineage>
</organism>
<evidence type="ECO:0000313" key="2">
    <source>
        <dbReference type="EMBL" id="OGI69051.1"/>
    </source>
</evidence>
<protein>
    <submittedName>
        <fullName evidence="2">Uncharacterized protein</fullName>
    </submittedName>
</protein>
<dbReference type="AlphaFoldDB" id="A0A1F6VHC4"/>
<sequence length="326" mass="36306">MVFSADVDDTVGELSRLYGLLGEEKREALKGGVVLLLVGLSTGEDFIRDAKEKLAISQETAGKIFLDVTDLILNPIMNRFYWRGETEEKERAELTPEEEKEIEKSIEADKLIDKTYASMEPTPGVATSSDELKEAIDHLDFGTIIPTLGEKYGLTIIKQGLLERKIKLLITGNLSASDFERQMQSELGLNPEQAKNIINDINQFVLTPVRMAYLGMEEEAPSPSQERAGVRLEQTSFAPTGVVGAPSPEEKKVGDEIRVEAERKKILEGIESPTKISGVKTVADILKEEKTKNLVEQKMAGAFSLPKEETDYSMRKIDPYREQPDK</sequence>
<name>A0A1F6VHC4_9BACT</name>
<evidence type="ECO:0000313" key="3">
    <source>
        <dbReference type="Proteomes" id="UP000178059"/>
    </source>
</evidence>
<dbReference type="EMBL" id="MFTT01000034">
    <property type="protein sequence ID" value="OGI69051.1"/>
    <property type="molecule type" value="Genomic_DNA"/>
</dbReference>
<feature type="region of interest" description="Disordered" evidence="1">
    <location>
        <begin position="306"/>
        <end position="326"/>
    </location>
</feature>
<accession>A0A1F6VHC4</accession>
<dbReference type="Proteomes" id="UP000178059">
    <property type="component" value="Unassembled WGS sequence"/>
</dbReference>
<dbReference type="STRING" id="1801743.A2824_00505"/>
<gene>
    <name evidence="2" type="ORF">A2824_00505</name>
</gene>
<reference evidence="2 3" key="1">
    <citation type="journal article" date="2016" name="Nat. Commun.">
        <title>Thousands of microbial genomes shed light on interconnected biogeochemical processes in an aquifer system.</title>
        <authorList>
            <person name="Anantharaman K."/>
            <person name="Brown C.T."/>
            <person name="Hug L.A."/>
            <person name="Sharon I."/>
            <person name="Castelle C.J."/>
            <person name="Probst A.J."/>
            <person name="Thomas B.C."/>
            <person name="Singh A."/>
            <person name="Wilkins M.J."/>
            <person name="Karaoz U."/>
            <person name="Brodie E.L."/>
            <person name="Williams K.H."/>
            <person name="Hubbard S.S."/>
            <person name="Banfield J.F."/>
        </authorList>
    </citation>
    <scope>NUCLEOTIDE SEQUENCE [LARGE SCALE GENOMIC DNA]</scope>
</reference>